<dbReference type="RefSeq" id="WP_397614844.1">
    <property type="nucleotide sequence ID" value="NZ_JBIRRB010000018.1"/>
</dbReference>
<name>A0ABW7TEN4_9ACTN</name>
<feature type="coiled-coil region" evidence="1">
    <location>
        <begin position="4"/>
        <end position="117"/>
    </location>
</feature>
<protein>
    <submittedName>
        <fullName evidence="2">Uncharacterized protein</fullName>
    </submittedName>
</protein>
<comment type="caution">
    <text evidence="2">The sequence shown here is derived from an EMBL/GenBank/DDBJ whole genome shotgun (WGS) entry which is preliminary data.</text>
</comment>
<evidence type="ECO:0000313" key="3">
    <source>
        <dbReference type="Proteomes" id="UP001611162"/>
    </source>
</evidence>
<evidence type="ECO:0000256" key="1">
    <source>
        <dbReference type="SAM" id="Coils"/>
    </source>
</evidence>
<dbReference type="Proteomes" id="UP001611162">
    <property type="component" value="Unassembled WGS sequence"/>
</dbReference>
<organism evidence="2 3">
    <name type="scientific">Streptomyces abikoensis</name>
    <dbReference type="NCBI Taxonomy" id="97398"/>
    <lineage>
        <taxon>Bacteria</taxon>
        <taxon>Bacillati</taxon>
        <taxon>Actinomycetota</taxon>
        <taxon>Actinomycetes</taxon>
        <taxon>Kitasatosporales</taxon>
        <taxon>Streptomycetaceae</taxon>
        <taxon>Streptomyces</taxon>
    </lineage>
</organism>
<gene>
    <name evidence="2" type="ORF">ACH4TF_33025</name>
</gene>
<accession>A0ABW7TEN4</accession>
<proteinExistence type="predicted"/>
<dbReference type="EMBL" id="JBIRRB010000018">
    <property type="protein sequence ID" value="MFI0915220.1"/>
    <property type="molecule type" value="Genomic_DNA"/>
</dbReference>
<keyword evidence="3" id="KW-1185">Reference proteome</keyword>
<reference evidence="2 3" key="1">
    <citation type="submission" date="2024-10" db="EMBL/GenBank/DDBJ databases">
        <title>The Natural Products Discovery Center: Release of the First 8490 Sequenced Strains for Exploring Actinobacteria Biosynthetic Diversity.</title>
        <authorList>
            <person name="Kalkreuter E."/>
            <person name="Kautsar S.A."/>
            <person name="Yang D."/>
            <person name="Bader C.D."/>
            <person name="Teijaro C.N."/>
            <person name="Fluegel L."/>
            <person name="Davis C.M."/>
            <person name="Simpson J.R."/>
            <person name="Lauterbach L."/>
            <person name="Steele A.D."/>
            <person name="Gui C."/>
            <person name="Meng S."/>
            <person name="Li G."/>
            <person name="Viehrig K."/>
            <person name="Ye F."/>
            <person name="Su P."/>
            <person name="Kiefer A.F."/>
            <person name="Nichols A."/>
            <person name="Cepeda A.J."/>
            <person name="Yan W."/>
            <person name="Fan B."/>
            <person name="Jiang Y."/>
            <person name="Adhikari A."/>
            <person name="Zheng C.-J."/>
            <person name="Schuster L."/>
            <person name="Cowan T.M."/>
            <person name="Smanski M.J."/>
            <person name="Chevrette M.G."/>
            <person name="De Carvalho L.P.S."/>
            <person name="Shen B."/>
        </authorList>
    </citation>
    <scope>NUCLEOTIDE SEQUENCE [LARGE SCALE GENOMIC DNA]</scope>
    <source>
        <strain evidence="2 3">NPDC020979</strain>
    </source>
</reference>
<keyword evidence="1" id="KW-0175">Coiled coil</keyword>
<evidence type="ECO:0000313" key="2">
    <source>
        <dbReference type="EMBL" id="MFI0915220.1"/>
    </source>
</evidence>
<sequence length="140" mass="15692">MREVRELERLLAEERKARGELEVQHTKVVQKAERLEGKVAELERLQTAARRGQVDEATQLGARIDRLARACAGYRAELATEREKPGTSALRLLERTRRSLEAQLDVLQKSNDYMSRELLDRSGTLAAKAPAGREPGVVSS</sequence>